<name>A0ABT5M4H9_9GAMM</name>
<proteinExistence type="predicted"/>
<evidence type="ECO:0000313" key="2">
    <source>
        <dbReference type="Proteomes" id="UP001214757"/>
    </source>
</evidence>
<dbReference type="EMBL" id="JAQRFO010000028">
    <property type="protein sequence ID" value="MDC9622589.1"/>
    <property type="molecule type" value="Genomic_DNA"/>
</dbReference>
<keyword evidence="2" id="KW-1185">Reference proteome</keyword>
<dbReference type="RefSeq" id="WP_273580167.1">
    <property type="nucleotide sequence ID" value="NZ_JAQRFO010000028.1"/>
</dbReference>
<organism evidence="1 2">
    <name type="scientific">Xenorhabdus aichiensis</name>
    <dbReference type="NCBI Taxonomy" id="3025874"/>
    <lineage>
        <taxon>Bacteria</taxon>
        <taxon>Pseudomonadati</taxon>
        <taxon>Pseudomonadota</taxon>
        <taxon>Gammaproteobacteria</taxon>
        <taxon>Enterobacterales</taxon>
        <taxon>Morganellaceae</taxon>
        <taxon>Xenorhabdus</taxon>
    </lineage>
</organism>
<accession>A0ABT5M4H9</accession>
<protein>
    <submittedName>
        <fullName evidence="1">DUF6088 family protein</fullName>
    </submittedName>
</protein>
<sequence length="201" mass="22609">MVISEVIKQRVHSYELGKLFTNKPFLALGSRAAVDKALSRLVEKKEIERVTRGVFVRPKTNRFIGKVQPEVAKVLEMITRQNGETIQIHGAEAVRRFKLSTQIPATPIFYTSGSSRQLCIGNRKVKLVHTSSQRKLQYAGTKIGMAISALWYLGKEAVTPEVVARVRSAMSEEEFSLLKNCKLPAWILLAIQYANRESAHD</sequence>
<evidence type="ECO:0000313" key="1">
    <source>
        <dbReference type="EMBL" id="MDC9622589.1"/>
    </source>
</evidence>
<reference evidence="1 2" key="1">
    <citation type="submission" date="2023-02" db="EMBL/GenBank/DDBJ databases">
        <title>Entomopathogenic bacteria.</title>
        <authorList>
            <person name="Machado R.A."/>
        </authorList>
    </citation>
    <scope>NUCLEOTIDE SEQUENCE [LARGE SCALE GENOMIC DNA]</scope>
    <source>
        <strain evidence="1 2">XENO-7</strain>
    </source>
</reference>
<gene>
    <name evidence="1" type="ORF">PSI22_13335</name>
</gene>
<comment type="caution">
    <text evidence="1">The sequence shown here is derived from an EMBL/GenBank/DDBJ whole genome shotgun (WGS) entry which is preliminary data.</text>
</comment>
<dbReference type="Pfam" id="PF19570">
    <property type="entry name" value="DUF6088"/>
    <property type="match status" value="1"/>
</dbReference>
<dbReference type="Proteomes" id="UP001214757">
    <property type="component" value="Unassembled WGS sequence"/>
</dbReference>
<dbReference type="InterPro" id="IPR045738">
    <property type="entry name" value="DUF6088"/>
</dbReference>